<keyword evidence="1" id="KW-0812">Transmembrane</keyword>
<dbReference type="VEuPathDB" id="PlasmoDB:PRCDC_0053900"/>
<accession>A0A060RR40</accession>
<dbReference type="AlphaFoldDB" id="A0A060RR40"/>
<evidence type="ECO:0000313" key="3">
    <source>
        <dbReference type="Proteomes" id="UP000027581"/>
    </source>
</evidence>
<dbReference type="Proteomes" id="UP000027581">
    <property type="component" value="Unassembled WGS sequence"/>
</dbReference>
<evidence type="ECO:0000313" key="2">
    <source>
        <dbReference type="EMBL" id="CDO61906.1"/>
    </source>
</evidence>
<evidence type="ECO:0000256" key="1">
    <source>
        <dbReference type="SAM" id="Phobius"/>
    </source>
</evidence>
<sequence length="29" mass="3528">MSKILIFFKNFLLIYLSYLPLYINNEVSM</sequence>
<gene>
    <name evidence="2" type="ORF">PRCDC_0053900</name>
</gene>
<protein>
    <submittedName>
        <fullName evidence="2">Uncharacterized protein</fullName>
    </submittedName>
</protein>
<proteinExistence type="predicted"/>
<dbReference type="EMBL" id="HG810572">
    <property type="protein sequence ID" value="CDO61906.1"/>
    <property type="molecule type" value="Genomic_DNA"/>
</dbReference>
<reference evidence="2" key="1">
    <citation type="submission" date="2014-01" db="EMBL/GenBank/DDBJ databases">
        <authorList>
            <person name="Aslett M."/>
        </authorList>
    </citation>
    <scope>NUCLEOTIDE SEQUENCE</scope>
    <source>
        <strain evidence="2">CDC</strain>
    </source>
</reference>
<name>A0A060RR40_PLARE</name>
<keyword evidence="3" id="KW-1185">Reference proteome</keyword>
<feature type="transmembrane region" description="Helical" evidence="1">
    <location>
        <begin position="6"/>
        <end position="23"/>
    </location>
</feature>
<reference evidence="2" key="2">
    <citation type="submission" date="2014-05" db="EMBL/GenBank/DDBJ databases">
        <title>The genome sequences of chimpanzee malaria parasites reveal the path to human adaptation.</title>
        <authorList>
            <person name="Otto T.D."/>
            <person name="Rayner J.C."/>
            <person name="Boehme U."/>
            <person name="Pain A."/>
            <person name="Spottiswoode N."/>
            <person name="Sanders M."/>
            <person name="Quail M."/>
            <person name="Ollomo B."/>
            <person name="Renaud F."/>
            <person name="Thomas A.W."/>
            <person name="Prugnolle F."/>
            <person name="Conway D.J."/>
            <person name="Newbold C."/>
            <person name="Berriman M."/>
        </authorList>
    </citation>
    <scope>NUCLEOTIDE SEQUENCE [LARGE SCALE GENOMIC DNA]</scope>
    <source>
        <strain evidence="2">CDC</strain>
    </source>
</reference>
<keyword evidence="1" id="KW-0472">Membrane</keyword>
<keyword evidence="1" id="KW-1133">Transmembrane helix</keyword>
<organism evidence="2 3">
    <name type="scientific">Plasmodium reichenowi</name>
    <dbReference type="NCBI Taxonomy" id="5854"/>
    <lineage>
        <taxon>Eukaryota</taxon>
        <taxon>Sar</taxon>
        <taxon>Alveolata</taxon>
        <taxon>Apicomplexa</taxon>
        <taxon>Aconoidasida</taxon>
        <taxon>Haemosporida</taxon>
        <taxon>Plasmodiidae</taxon>
        <taxon>Plasmodium</taxon>
        <taxon>Plasmodium (Laverania)</taxon>
    </lineage>
</organism>